<accession>A0A940DHZ1</accession>
<feature type="chain" id="PRO_5037301782" description="Lipoprotein" evidence="1">
    <location>
        <begin position="22"/>
        <end position="199"/>
    </location>
</feature>
<sequence>MKKLSVILTIAIFIAMSFALSACNSVTKIDDFREKLETAESLEFSVSMEALDMEYSYTMKIDGDKAYYVDSETEPYYTELKDDGYLYTYTKTADGWVSDYGRYVPETSEDADPLAGYAVEELFNGKNYEYSREYKVYMARSDADISFGGIELRKIELTLKGGNCTISASTTVEGVPAKVEMVFKNIDSTVVTIPETVIR</sequence>
<evidence type="ECO:0008006" key="4">
    <source>
        <dbReference type="Google" id="ProtNLM"/>
    </source>
</evidence>
<gene>
    <name evidence="2" type="ORF">IAB16_01920</name>
</gene>
<dbReference type="EMBL" id="JADINF010000048">
    <property type="protein sequence ID" value="MBO8423770.1"/>
    <property type="molecule type" value="Genomic_DNA"/>
</dbReference>
<organism evidence="2 3">
    <name type="scientific">Candidatus Stercoripulliclostridium pullicola</name>
    <dbReference type="NCBI Taxonomy" id="2840953"/>
    <lineage>
        <taxon>Bacteria</taxon>
        <taxon>Bacillati</taxon>
        <taxon>Bacillota</taxon>
        <taxon>Clostridia</taxon>
        <taxon>Eubacteriales</taxon>
        <taxon>Candidatus Stercoripulliclostridium</taxon>
    </lineage>
</organism>
<name>A0A940DHZ1_9FIRM</name>
<protein>
    <recommendedName>
        <fullName evidence="4">Lipoprotein</fullName>
    </recommendedName>
</protein>
<dbReference type="PROSITE" id="PS51257">
    <property type="entry name" value="PROKAR_LIPOPROTEIN"/>
    <property type="match status" value="1"/>
</dbReference>
<keyword evidence="1" id="KW-0732">Signal</keyword>
<evidence type="ECO:0000313" key="2">
    <source>
        <dbReference type="EMBL" id="MBO8423770.1"/>
    </source>
</evidence>
<dbReference type="AlphaFoldDB" id="A0A940DHZ1"/>
<reference evidence="2" key="2">
    <citation type="journal article" date="2021" name="PeerJ">
        <title>Extensive microbial diversity within the chicken gut microbiome revealed by metagenomics and culture.</title>
        <authorList>
            <person name="Gilroy R."/>
            <person name="Ravi A."/>
            <person name="Getino M."/>
            <person name="Pursley I."/>
            <person name="Horton D.L."/>
            <person name="Alikhan N.F."/>
            <person name="Baker D."/>
            <person name="Gharbi K."/>
            <person name="Hall N."/>
            <person name="Watson M."/>
            <person name="Adriaenssens E.M."/>
            <person name="Foster-Nyarko E."/>
            <person name="Jarju S."/>
            <person name="Secka A."/>
            <person name="Antonio M."/>
            <person name="Oren A."/>
            <person name="Chaudhuri R.R."/>
            <person name="La Ragione R."/>
            <person name="Hildebrand F."/>
            <person name="Pallen M.J."/>
        </authorList>
    </citation>
    <scope>NUCLEOTIDE SEQUENCE</scope>
    <source>
        <strain evidence="2">517</strain>
    </source>
</reference>
<dbReference type="Proteomes" id="UP000727857">
    <property type="component" value="Unassembled WGS sequence"/>
</dbReference>
<reference evidence="2" key="1">
    <citation type="submission" date="2020-10" db="EMBL/GenBank/DDBJ databases">
        <authorList>
            <person name="Gilroy R."/>
        </authorList>
    </citation>
    <scope>NUCLEOTIDE SEQUENCE</scope>
    <source>
        <strain evidence="2">517</strain>
    </source>
</reference>
<proteinExistence type="predicted"/>
<evidence type="ECO:0000256" key="1">
    <source>
        <dbReference type="SAM" id="SignalP"/>
    </source>
</evidence>
<feature type="signal peptide" evidence="1">
    <location>
        <begin position="1"/>
        <end position="21"/>
    </location>
</feature>
<evidence type="ECO:0000313" key="3">
    <source>
        <dbReference type="Proteomes" id="UP000727857"/>
    </source>
</evidence>
<comment type="caution">
    <text evidence="2">The sequence shown here is derived from an EMBL/GenBank/DDBJ whole genome shotgun (WGS) entry which is preliminary data.</text>
</comment>